<evidence type="ECO:0000313" key="2">
    <source>
        <dbReference type="EMBL" id="GEA83735.1"/>
    </source>
</evidence>
<accession>A0A4Y3KKU6</accession>
<dbReference type="RefSeq" id="WP_141369333.1">
    <property type="nucleotide sequence ID" value="NZ_BJLQ01000007.1"/>
</dbReference>
<protein>
    <submittedName>
        <fullName evidence="2">VTC domain-containing protein</fullName>
    </submittedName>
</protein>
<dbReference type="Proteomes" id="UP000320461">
    <property type="component" value="Unassembled WGS sequence"/>
</dbReference>
<dbReference type="CDD" id="cd07750">
    <property type="entry name" value="PolyPPase_VTC_like"/>
    <property type="match status" value="1"/>
</dbReference>
<dbReference type="AlphaFoldDB" id="A0A4Y3KKU6"/>
<gene>
    <name evidence="2" type="ORF">CGE01nite_09860</name>
</gene>
<proteinExistence type="predicted"/>
<name>A0A4Y3KKU6_9CELL</name>
<dbReference type="Gene3D" id="3.20.100.30">
    <property type="entry name" value="VTC, catalytic tunnel domain"/>
    <property type="match status" value="1"/>
</dbReference>
<dbReference type="EMBL" id="BJLQ01000007">
    <property type="protein sequence ID" value="GEA83735.1"/>
    <property type="molecule type" value="Genomic_DNA"/>
</dbReference>
<keyword evidence="3" id="KW-1185">Reference proteome</keyword>
<dbReference type="InterPro" id="IPR042267">
    <property type="entry name" value="VTC_sf"/>
</dbReference>
<evidence type="ECO:0000259" key="1">
    <source>
        <dbReference type="Pfam" id="PF09359"/>
    </source>
</evidence>
<reference evidence="2 3" key="1">
    <citation type="submission" date="2019-06" db="EMBL/GenBank/DDBJ databases">
        <title>Whole genome shotgun sequence of Cellulomonas gelida NBRC 3748.</title>
        <authorList>
            <person name="Hosoyama A."/>
            <person name="Uohara A."/>
            <person name="Ohji S."/>
            <person name="Ichikawa N."/>
        </authorList>
    </citation>
    <scope>NUCLEOTIDE SEQUENCE [LARGE SCALE GENOMIC DNA]</scope>
    <source>
        <strain evidence="2 3">NBRC 3748</strain>
    </source>
</reference>
<sequence length="264" mass="28914">MSAADLERRLATLTAVGLADIDEAGAGLLTRVDRKYVLPAVALATLPLTDGARVLEIEGRRTSQYASVYFDTPALASYLGAAHRRRGRYKVRTRTYADSGDCFVEVKTRGARGATVKLRQPHDGAAHELTDAARAFTTSTLGPHRPLDGPLRPTLANRYRRTTLLVDGGRPGAIARTTIDTDLVWVDAETGDERPLGPLVVVETKTGASPSVTDRLLWRHGHRPVRISKYGTGMAVLHPELPLTPWRRVLDRHIEPYERLTAGV</sequence>
<comment type="caution">
    <text evidence="2">The sequence shown here is derived from an EMBL/GenBank/DDBJ whole genome shotgun (WGS) entry which is preliminary data.</text>
</comment>
<dbReference type="GO" id="GO:0006799">
    <property type="term" value="P:polyphosphate biosynthetic process"/>
    <property type="evidence" value="ECO:0007669"/>
    <property type="project" value="UniProtKB-ARBA"/>
</dbReference>
<dbReference type="Pfam" id="PF09359">
    <property type="entry name" value="VTC"/>
    <property type="match status" value="1"/>
</dbReference>
<dbReference type="InterPro" id="IPR018966">
    <property type="entry name" value="VTC_domain"/>
</dbReference>
<feature type="domain" description="VTC" evidence="1">
    <location>
        <begin position="33"/>
        <end position="238"/>
    </location>
</feature>
<evidence type="ECO:0000313" key="3">
    <source>
        <dbReference type="Proteomes" id="UP000320461"/>
    </source>
</evidence>
<organism evidence="2 3">
    <name type="scientific">Cellulomonas gelida</name>
    <dbReference type="NCBI Taxonomy" id="1712"/>
    <lineage>
        <taxon>Bacteria</taxon>
        <taxon>Bacillati</taxon>
        <taxon>Actinomycetota</taxon>
        <taxon>Actinomycetes</taxon>
        <taxon>Micrococcales</taxon>
        <taxon>Cellulomonadaceae</taxon>
        <taxon>Cellulomonas</taxon>
    </lineage>
</organism>
<dbReference type="OrthoDB" id="148766at2"/>